<evidence type="ECO:0000256" key="1">
    <source>
        <dbReference type="SAM" id="Phobius"/>
    </source>
</evidence>
<comment type="caution">
    <text evidence="2">The sequence shown here is derived from an EMBL/GenBank/DDBJ whole genome shotgun (WGS) entry which is preliminary data.</text>
</comment>
<dbReference type="OrthoDB" id="9815212at2"/>
<dbReference type="Pfam" id="PF09608">
    <property type="entry name" value="Alph_Pro_TM"/>
    <property type="match status" value="1"/>
</dbReference>
<evidence type="ECO:0000313" key="2">
    <source>
        <dbReference type="EMBL" id="KAA5606737.1"/>
    </source>
</evidence>
<sequence length="271" mass="29017">MAALTRRVRWPAWPSVVTVLAALVMPLAAALGVWGLGGGARAQEPVQPLVVDLSDHLVAITTAFSGTDVLLFGATDGPGDVVLVVRGPATRKVVRKKAQLGIIWANRDSVTYENVPAFYQVFSSRPLNDLAPRSVLSRLQIGTENLAFKKVDQSVTESFVPGFRAALVRLKQKEALYGLGTQPVTLLANRLFKADLHFPANVPTGAYSVEVYLIRDGDVVSGKITPLVVSKIGLGAEIYDMAQQQGYLYGLAAIVVAVVSGWLAAVVLRKN</sequence>
<keyword evidence="1" id="KW-0812">Transmembrane</keyword>
<feature type="transmembrane region" description="Helical" evidence="1">
    <location>
        <begin position="247"/>
        <end position="268"/>
    </location>
</feature>
<accession>A0A5M6IFN6</accession>
<dbReference type="RefSeq" id="WP_150061338.1">
    <property type="nucleotide sequence ID" value="NZ_JACHII010000005.1"/>
</dbReference>
<proteinExistence type="predicted"/>
<name>A0A5M6IFN6_9PROT</name>
<gene>
    <name evidence="2" type="ORF">F1188_05245</name>
</gene>
<keyword evidence="3" id="KW-1185">Reference proteome</keyword>
<protein>
    <recommendedName>
        <fullName evidence="4">TIGR02186 family protein</fullName>
    </recommendedName>
</protein>
<evidence type="ECO:0008006" key="4">
    <source>
        <dbReference type="Google" id="ProtNLM"/>
    </source>
</evidence>
<evidence type="ECO:0000313" key="3">
    <source>
        <dbReference type="Proteomes" id="UP000324065"/>
    </source>
</evidence>
<keyword evidence="1" id="KW-0472">Membrane</keyword>
<dbReference type="AlphaFoldDB" id="A0A5M6IFN6"/>
<reference evidence="2 3" key="1">
    <citation type="submission" date="2019-09" db="EMBL/GenBank/DDBJ databases">
        <title>Genome sequence of Roseospira marina, one of the more divergent members of the non-sulfur purple photosynthetic bacterial family, the Rhodospirillaceae.</title>
        <authorList>
            <person name="Meyer T."/>
            <person name="Kyndt J."/>
        </authorList>
    </citation>
    <scope>NUCLEOTIDE SEQUENCE [LARGE SCALE GENOMIC DNA]</scope>
    <source>
        <strain evidence="2 3">DSM 15113</strain>
    </source>
</reference>
<dbReference type="Proteomes" id="UP000324065">
    <property type="component" value="Unassembled WGS sequence"/>
</dbReference>
<dbReference type="InterPro" id="IPR019088">
    <property type="entry name" value="CHP02186-rel_TM"/>
</dbReference>
<keyword evidence="1" id="KW-1133">Transmembrane helix</keyword>
<dbReference type="EMBL" id="VWPJ01000003">
    <property type="protein sequence ID" value="KAA5606737.1"/>
    <property type="molecule type" value="Genomic_DNA"/>
</dbReference>
<organism evidence="2 3">
    <name type="scientific">Roseospira marina</name>
    <dbReference type="NCBI Taxonomy" id="140057"/>
    <lineage>
        <taxon>Bacteria</taxon>
        <taxon>Pseudomonadati</taxon>
        <taxon>Pseudomonadota</taxon>
        <taxon>Alphaproteobacteria</taxon>
        <taxon>Rhodospirillales</taxon>
        <taxon>Rhodospirillaceae</taxon>
        <taxon>Roseospira</taxon>
    </lineage>
</organism>